<evidence type="ECO:0000313" key="2">
    <source>
        <dbReference type="Proteomes" id="UP001620645"/>
    </source>
</evidence>
<protein>
    <submittedName>
        <fullName evidence="1">Uncharacterized protein</fullName>
    </submittedName>
</protein>
<proteinExistence type="predicted"/>
<organism evidence="1 2">
    <name type="scientific">Heterodera schachtii</name>
    <name type="common">Sugarbeet cyst nematode worm</name>
    <name type="synonym">Tylenchus schachtii</name>
    <dbReference type="NCBI Taxonomy" id="97005"/>
    <lineage>
        <taxon>Eukaryota</taxon>
        <taxon>Metazoa</taxon>
        <taxon>Ecdysozoa</taxon>
        <taxon>Nematoda</taxon>
        <taxon>Chromadorea</taxon>
        <taxon>Rhabditida</taxon>
        <taxon>Tylenchina</taxon>
        <taxon>Tylenchomorpha</taxon>
        <taxon>Tylenchoidea</taxon>
        <taxon>Heteroderidae</taxon>
        <taxon>Heteroderinae</taxon>
        <taxon>Heterodera</taxon>
    </lineage>
</organism>
<reference evidence="1 2" key="1">
    <citation type="submission" date="2024-10" db="EMBL/GenBank/DDBJ databases">
        <authorList>
            <person name="Kim D."/>
        </authorList>
    </citation>
    <scope>NUCLEOTIDE SEQUENCE [LARGE SCALE GENOMIC DNA]</scope>
    <source>
        <strain evidence="1">Taebaek</strain>
    </source>
</reference>
<dbReference type="Proteomes" id="UP001620645">
    <property type="component" value="Unassembled WGS sequence"/>
</dbReference>
<keyword evidence="2" id="KW-1185">Reference proteome</keyword>
<evidence type="ECO:0000313" key="1">
    <source>
        <dbReference type="EMBL" id="KAL3077210.1"/>
    </source>
</evidence>
<comment type="caution">
    <text evidence="1">The sequence shown here is derived from an EMBL/GenBank/DDBJ whole genome shotgun (WGS) entry which is preliminary data.</text>
</comment>
<sequence>MSRSASPASADSRPDTDEVSNFVHVTECECARQHLRATQLRIFRHKMWDTSVMAWATHNALRVVWYCQRCNQRYPETFEFSSSGKSRRFGAYQYHQGKKERLEVNIHWDDVRYEYLKIRGDAADYSLILFNCKAWATLFCKNISKRTRINTNECACDTLGQNCQRNATTWKRKYAVRRYEQEFRSLDNIDMGRIWTVYEGMDGGGRYHLIYYNSFHWTRDFYRKVMAL</sequence>
<dbReference type="EMBL" id="JBICCN010000327">
    <property type="protein sequence ID" value="KAL3077210.1"/>
    <property type="molecule type" value="Genomic_DNA"/>
</dbReference>
<dbReference type="AlphaFoldDB" id="A0ABD2IH75"/>
<name>A0ABD2IH75_HETSC</name>
<gene>
    <name evidence="1" type="ORF">niasHS_013199</name>
</gene>
<accession>A0ABD2IH75</accession>